<dbReference type="GO" id="GO:0003677">
    <property type="term" value="F:DNA binding"/>
    <property type="evidence" value="ECO:0007669"/>
    <property type="project" value="UniProtKB-KW"/>
</dbReference>
<dbReference type="CDD" id="cd00338">
    <property type="entry name" value="Ser_Recombinase"/>
    <property type="match status" value="1"/>
</dbReference>
<keyword evidence="1" id="KW-0238">DNA-binding</keyword>
<dbReference type="InterPro" id="IPR038109">
    <property type="entry name" value="DNA_bind_recomb_sf"/>
</dbReference>
<evidence type="ECO:0000313" key="6">
    <source>
        <dbReference type="Proteomes" id="UP000467260"/>
    </source>
</evidence>
<reference evidence="5 6" key="1">
    <citation type="journal article" date="2019" name="Emerg. Microbes Infect.">
        <title>Comprehensive subspecies identification of 175 nontuberculous mycobacteria species based on 7547 genomic profiles.</title>
        <authorList>
            <person name="Matsumoto Y."/>
            <person name="Kinjo T."/>
            <person name="Motooka D."/>
            <person name="Nabeya D."/>
            <person name="Jung N."/>
            <person name="Uechi K."/>
            <person name="Horii T."/>
            <person name="Iida T."/>
            <person name="Fujita J."/>
            <person name="Nakamura S."/>
        </authorList>
    </citation>
    <scope>NUCLEOTIDE SEQUENCE [LARGE SCALE GENOMIC DNA]</scope>
    <source>
        <strain evidence="5 6">JCM 13571</strain>
    </source>
</reference>
<dbReference type="KEGG" id="mhib:MHIB_23320"/>
<dbReference type="PROSITE" id="PS51736">
    <property type="entry name" value="RECOMBINASES_3"/>
    <property type="match status" value="1"/>
</dbReference>
<dbReference type="OrthoDB" id="4367319at2"/>
<dbReference type="SUPFAM" id="SSF53041">
    <property type="entry name" value="Resolvase-like"/>
    <property type="match status" value="1"/>
</dbReference>
<gene>
    <name evidence="5" type="ORF">MHIB_23320</name>
</gene>
<feature type="domain" description="Resolvase/invertase-type recombinase catalytic" evidence="3">
    <location>
        <begin position="8"/>
        <end position="154"/>
    </location>
</feature>
<dbReference type="PANTHER" id="PTHR30461">
    <property type="entry name" value="DNA-INVERTASE FROM LAMBDOID PROPHAGE"/>
    <property type="match status" value="1"/>
</dbReference>
<keyword evidence="2" id="KW-0233">DNA recombination</keyword>
<dbReference type="InterPro" id="IPR036162">
    <property type="entry name" value="Resolvase-like_N_sf"/>
</dbReference>
<proteinExistence type="predicted"/>
<accession>A0A7I7X2T8</accession>
<evidence type="ECO:0000259" key="3">
    <source>
        <dbReference type="PROSITE" id="PS51736"/>
    </source>
</evidence>
<dbReference type="EMBL" id="AP022609">
    <property type="protein sequence ID" value="BBZ23914.1"/>
    <property type="molecule type" value="Genomic_DNA"/>
</dbReference>
<dbReference type="SMART" id="SM00857">
    <property type="entry name" value="Resolvase"/>
    <property type="match status" value="1"/>
</dbReference>
<sequence>MTQCEPRRVLGRVRLSRATDESTSVERQREVIENWTAANGGVIVGWAEDIDVSGATNPFDTQQLGHWLKHRIHDFDVIATWKLDRLARNTINLNRLFAWCLDHDKTLVSCSESIDLSTPVGRLIASVIGFLAEGELEAIRERTKASRAKLRELGRWGGGTPPYGYTPVELKGGGWLLEVDDEAADVVRRIVKELLDGSSMNGIAARLTAGGIHTPSDRHRVNRGLKPIGRKWQVTPIRQILRGRTILGQLNYDGRTVRDDDGLPVKLADGLITVGEWERIQAILDGNSAVRKDARRSPKSLLSGIAFCAACGKQLVSESNTSTRNKTGERRTYRYYSCADRCSPMIRADELDTLADETFLDKLGNRPARERVWVPGSDNTEAMAEALQAVDELTLAAGKAASATMKDRLQRQLAALDKKIVELESQPIHEARWEWRETGGTYGDLWRSLEDNPEERRQLLERAGITFQACVIGGSGSKARVFDIRTPPELYEDNFHLV</sequence>
<dbReference type="Proteomes" id="UP000467260">
    <property type="component" value="Chromosome"/>
</dbReference>
<dbReference type="Gene3D" id="3.90.1750.20">
    <property type="entry name" value="Putative Large Serine Recombinase, Chain B, Domain 2"/>
    <property type="match status" value="1"/>
</dbReference>
<dbReference type="InterPro" id="IPR011109">
    <property type="entry name" value="DNA_bind_recombinase_dom"/>
</dbReference>
<dbReference type="Pfam" id="PF00239">
    <property type="entry name" value="Resolvase"/>
    <property type="match status" value="1"/>
</dbReference>
<evidence type="ECO:0000256" key="2">
    <source>
        <dbReference type="ARBA" id="ARBA00023172"/>
    </source>
</evidence>
<evidence type="ECO:0000256" key="1">
    <source>
        <dbReference type="ARBA" id="ARBA00023125"/>
    </source>
</evidence>
<dbReference type="RefSeq" id="WP_085133944.1">
    <property type="nucleotide sequence ID" value="NZ_AP022609.1"/>
</dbReference>
<dbReference type="PANTHER" id="PTHR30461:SF2">
    <property type="entry name" value="SERINE RECOMBINASE PINE-RELATED"/>
    <property type="match status" value="1"/>
</dbReference>
<dbReference type="Pfam" id="PF07508">
    <property type="entry name" value="Recombinase"/>
    <property type="match status" value="1"/>
</dbReference>
<dbReference type="AlphaFoldDB" id="A0A7I7X2T8"/>
<name>A0A7I7X2T8_9MYCO</name>
<keyword evidence="6" id="KW-1185">Reference proteome</keyword>
<evidence type="ECO:0000313" key="5">
    <source>
        <dbReference type="EMBL" id="BBZ23914.1"/>
    </source>
</evidence>
<dbReference type="Gene3D" id="3.40.50.1390">
    <property type="entry name" value="Resolvase, N-terminal catalytic domain"/>
    <property type="match status" value="1"/>
</dbReference>
<organism evidence="5 6">
    <name type="scientific">Mycolicibacter hiberniae</name>
    <dbReference type="NCBI Taxonomy" id="29314"/>
    <lineage>
        <taxon>Bacteria</taxon>
        <taxon>Bacillati</taxon>
        <taxon>Actinomycetota</taxon>
        <taxon>Actinomycetes</taxon>
        <taxon>Mycobacteriales</taxon>
        <taxon>Mycobacteriaceae</taxon>
        <taxon>Mycolicibacter</taxon>
    </lineage>
</organism>
<dbReference type="PROSITE" id="PS51737">
    <property type="entry name" value="RECOMBINASE_DNA_BIND"/>
    <property type="match status" value="1"/>
</dbReference>
<dbReference type="InterPro" id="IPR006119">
    <property type="entry name" value="Resolv_N"/>
</dbReference>
<dbReference type="GO" id="GO:0000150">
    <property type="term" value="F:DNA strand exchange activity"/>
    <property type="evidence" value="ECO:0007669"/>
    <property type="project" value="InterPro"/>
</dbReference>
<dbReference type="InterPro" id="IPR050639">
    <property type="entry name" value="SSR_resolvase"/>
</dbReference>
<evidence type="ECO:0000259" key="4">
    <source>
        <dbReference type="PROSITE" id="PS51737"/>
    </source>
</evidence>
<protein>
    <submittedName>
        <fullName evidence="5">Integrase</fullName>
    </submittedName>
</protein>
<feature type="domain" description="Recombinase" evidence="4">
    <location>
        <begin position="162"/>
        <end position="290"/>
    </location>
</feature>